<organism evidence="1 2">
    <name type="scientific">Diutina rugosa</name>
    <name type="common">Yeast</name>
    <name type="synonym">Candida rugosa</name>
    <dbReference type="NCBI Taxonomy" id="5481"/>
    <lineage>
        <taxon>Eukaryota</taxon>
        <taxon>Fungi</taxon>
        <taxon>Dikarya</taxon>
        <taxon>Ascomycota</taxon>
        <taxon>Saccharomycotina</taxon>
        <taxon>Pichiomycetes</taxon>
        <taxon>Debaryomycetaceae</taxon>
        <taxon>Diutina</taxon>
    </lineage>
</organism>
<dbReference type="RefSeq" id="XP_034009936.1">
    <property type="nucleotide sequence ID" value="XM_034158281.1"/>
</dbReference>
<dbReference type="InterPro" id="IPR032675">
    <property type="entry name" value="LRR_dom_sf"/>
</dbReference>
<reference evidence="1 2" key="1">
    <citation type="submission" date="2019-07" db="EMBL/GenBank/DDBJ databases">
        <title>Genome assembly of two rare yeast pathogens: Diutina rugosa and Trichomonascus ciferrii.</title>
        <authorList>
            <person name="Mixao V."/>
            <person name="Saus E."/>
            <person name="Hansen A."/>
            <person name="Lass-Flor C."/>
            <person name="Gabaldon T."/>
        </authorList>
    </citation>
    <scope>NUCLEOTIDE SEQUENCE [LARGE SCALE GENOMIC DNA]</scope>
    <source>
        <strain evidence="1 2">CBS 613</strain>
    </source>
</reference>
<proteinExistence type="predicted"/>
<accession>A0A642UKX9</accession>
<protein>
    <submittedName>
        <fullName evidence="1">Uncharacterized protein</fullName>
    </submittedName>
</protein>
<evidence type="ECO:0000313" key="1">
    <source>
        <dbReference type="EMBL" id="KAA8897335.1"/>
    </source>
</evidence>
<sequence>MLVALPQEIAYWICQCLDEPSLCKLYLGFTGHPLQPLIADCLKTRKLSVSTTPLVDNDPSEVDLALLSQLPPCNIDALISSPKWPKLEEFLRQYPQLSVSLTLSGDSHFSVPYFKTSQIDSLRIFNCEYIVDHLPRTVSKLCIVQGQIDSGDFRQFDRLKELVIQHVICPENEIFRFPPSLQKLRLPNGYRYDPVTLTGVVNARVDFYGKLPWSQLVRVDGIRHLHDGFDISHLEEVSVSEIGSSFAKLDMPKLKELSIVQNPDQLLDVCQYLSETQMAQLSILNAENFVINSYHSFRNLHRLQISMTSPLTTHTPFPSSLKTLIVKSYAAIEGIPPQVTEFKVEGHEVSLNSNNLRDLTMTGVANATVVAPNLSRIVVKQCVPTGVEFTNFPNLLTAFIHAHSSELQSLRFGDHLNKIVICCDELRHSWLKSKAYVSVRAARLHNVQFDAPKSVIEASDFDFLSLANCQSLCISECSVLPPTLQKVHVSFCSIDPSFLLQCPQIKNVFLDRCDFSKLCRHHRLYVPSTVEKFKVRGNVSNLWMKWADETKLDSLEVLHPDNCPVPHLTWTMLGLSSPPPHAWVGLTPAPVY</sequence>
<dbReference type="Proteomes" id="UP000449547">
    <property type="component" value="Unassembled WGS sequence"/>
</dbReference>
<comment type="caution">
    <text evidence="1">The sequence shown here is derived from an EMBL/GenBank/DDBJ whole genome shotgun (WGS) entry which is preliminary data.</text>
</comment>
<dbReference type="Gene3D" id="3.80.10.10">
    <property type="entry name" value="Ribonuclease Inhibitor"/>
    <property type="match status" value="1"/>
</dbReference>
<dbReference type="VEuPathDB" id="FungiDB:DIURU_005312"/>
<keyword evidence="2" id="KW-1185">Reference proteome</keyword>
<dbReference type="GeneID" id="54783963"/>
<dbReference type="AlphaFoldDB" id="A0A642UKX9"/>
<dbReference type="EMBL" id="SWFT01000158">
    <property type="protein sequence ID" value="KAA8897335.1"/>
    <property type="molecule type" value="Genomic_DNA"/>
</dbReference>
<dbReference type="SUPFAM" id="SSF52047">
    <property type="entry name" value="RNI-like"/>
    <property type="match status" value="2"/>
</dbReference>
<evidence type="ECO:0000313" key="2">
    <source>
        <dbReference type="Proteomes" id="UP000449547"/>
    </source>
</evidence>
<gene>
    <name evidence="1" type="ORF">DIURU_005312</name>
</gene>
<name>A0A642UKX9_DIURU</name>